<sequence length="801" mass="92440">MEHKEKESIRDFYLEEIRDVESTIQMKALKSTTNVAVTLGEHITRQDLLPALEEISRTTTDEEVMICLAEQIKNLAGHVGGLDHTIFLVKILWNLTSNDEKLVRIALIDAIKEITKEYTIDMNKEVFLPLLLELTNKEWAFSKRTAFELIANTYLNFDEDSRLVLREILKTGLTDDSPIIRKSSVESIEEVINKEKPNIILRDLIECLNVVSVDDMDTVRIYTIPLCIAIGNKLNKEEYLKYIQPVLETIKDDASWKIHHMMSLKIPHLLNSSEGEDHLNYTQNIMFSLLAHSELEVQVAAVENLFLFYQTAKQHCERCDKDFDKCFQDEIVRVVIELIGSPSSDIRVALSEIIISFGGILSKDTFQNSILPNIVDWMLAEDKMTVQENILLNLNKIPQTVDVSLLSGSIKEIILNLFGKSNLHWRCRLNILLVLTYFTKFMTKEEFDENLKLFLSTLINDKIFAVRRTTPLLLPILSKTYGIKWVSEKIVPNFMMFTTDTRYRFNYLPLYCINELIHPTLQRSIEKYLNEYKEKIESPAVLKSLYKISKLFNKIKVKLEEDHLQKALTLEVPKYLLGCDMQLYAEGTFTTLKENYSGNFYAIDENDCQYLEGILLLIHRDFLDSILHLCESNVENIKIYTKHTLKNIKKFLEKLNTEFNQPWIKEALNKIPVDEAAKFQEEIEEILSKKIDYDDVVLNLVDVSAELPNLGHTPSLQINNEGLTKFSTEFNLVKKIENSIDDNEVEGKSFSDDVLDELNSIIAKEEGKDKAAEQKITNEVKEDSDIMLDTNVCKEDTNNNI</sequence>
<dbReference type="Proteomes" id="UP001154078">
    <property type="component" value="Chromosome 4"/>
</dbReference>
<dbReference type="GO" id="GO:0019888">
    <property type="term" value="F:protein phosphatase regulator activity"/>
    <property type="evidence" value="ECO:0007669"/>
    <property type="project" value="TreeGrafter"/>
</dbReference>
<evidence type="ECO:0000313" key="3">
    <source>
        <dbReference type="Proteomes" id="UP001154078"/>
    </source>
</evidence>
<reference evidence="2" key="1">
    <citation type="submission" date="2021-12" db="EMBL/GenBank/DDBJ databases">
        <authorList>
            <person name="King R."/>
        </authorList>
    </citation>
    <scope>NUCLEOTIDE SEQUENCE</scope>
</reference>
<dbReference type="InterPro" id="IPR011989">
    <property type="entry name" value="ARM-like"/>
</dbReference>
<dbReference type="Gene3D" id="1.25.10.10">
    <property type="entry name" value="Leucine-rich Repeat Variant"/>
    <property type="match status" value="1"/>
</dbReference>
<dbReference type="GO" id="GO:0000159">
    <property type="term" value="C:protein phosphatase type 2A complex"/>
    <property type="evidence" value="ECO:0007669"/>
    <property type="project" value="TreeGrafter"/>
</dbReference>
<organism evidence="2 3">
    <name type="scientific">Brassicogethes aeneus</name>
    <name type="common">Rape pollen beetle</name>
    <name type="synonym">Meligethes aeneus</name>
    <dbReference type="NCBI Taxonomy" id="1431903"/>
    <lineage>
        <taxon>Eukaryota</taxon>
        <taxon>Metazoa</taxon>
        <taxon>Ecdysozoa</taxon>
        <taxon>Arthropoda</taxon>
        <taxon>Hexapoda</taxon>
        <taxon>Insecta</taxon>
        <taxon>Pterygota</taxon>
        <taxon>Neoptera</taxon>
        <taxon>Endopterygota</taxon>
        <taxon>Coleoptera</taxon>
        <taxon>Polyphaga</taxon>
        <taxon>Cucujiformia</taxon>
        <taxon>Nitidulidae</taxon>
        <taxon>Meligethinae</taxon>
        <taxon>Brassicogethes</taxon>
    </lineage>
</organism>
<dbReference type="SUPFAM" id="SSF48371">
    <property type="entry name" value="ARM repeat"/>
    <property type="match status" value="1"/>
</dbReference>
<proteinExistence type="predicted"/>
<dbReference type="PANTHER" id="PTHR10648:SF4">
    <property type="entry name" value="PROTEIN PHOSPHATASE 2 (FORMERLY 2A), REGULATORY SUBUNIT A, BETA ISOFORM-RELATED"/>
    <property type="match status" value="1"/>
</dbReference>
<evidence type="ECO:0000256" key="1">
    <source>
        <dbReference type="ARBA" id="ARBA00022737"/>
    </source>
</evidence>
<dbReference type="InterPro" id="IPR016024">
    <property type="entry name" value="ARM-type_fold"/>
</dbReference>
<name>A0A9P0FGZ8_BRAAE</name>
<accession>A0A9P0FGZ8</accession>
<dbReference type="GO" id="GO:0005634">
    <property type="term" value="C:nucleus"/>
    <property type="evidence" value="ECO:0007669"/>
    <property type="project" value="TreeGrafter"/>
</dbReference>
<dbReference type="EMBL" id="OV121135">
    <property type="protein sequence ID" value="CAH0554443.1"/>
    <property type="molecule type" value="Genomic_DNA"/>
</dbReference>
<evidence type="ECO:0000313" key="2">
    <source>
        <dbReference type="EMBL" id="CAH0554443.1"/>
    </source>
</evidence>
<dbReference type="OrthoDB" id="340346at2759"/>
<dbReference type="AlphaFoldDB" id="A0A9P0FGZ8"/>
<dbReference type="PANTHER" id="PTHR10648">
    <property type="entry name" value="SERINE/THREONINE-PROTEIN PHOSPHATASE PP2A 65 KDA REGULATORY SUBUNIT"/>
    <property type="match status" value="1"/>
</dbReference>
<dbReference type="GO" id="GO:0005829">
    <property type="term" value="C:cytosol"/>
    <property type="evidence" value="ECO:0007669"/>
    <property type="project" value="TreeGrafter"/>
</dbReference>
<protein>
    <submittedName>
        <fullName evidence="2">Uncharacterized protein</fullName>
    </submittedName>
</protein>
<dbReference type="InterPro" id="IPR051023">
    <property type="entry name" value="PP2A_Regulatory_Subunit_A"/>
</dbReference>
<keyword evidence="3" id="KW-1185">Reference proteome</keyword>
<gene>
    <name evidence="2" type="ORF">MELIAE_LOCUS6035</name>
</gene>
<keyword evidence="1" id="KW-0677">Repeat</keyword>